<gene>
    <name evidence="7" type="ORF">JKF63_02415</name>
</gene>
<proteinExistence type="predicted"/>
<name>A0A836L2R9_9TRYP</name>
<dbReference type="Proteomes" id="UP000674318">
    <property type="component" value="Chromosome 32"/>
</dbReference>
<dbReference type="InterPro" id="IPR002781">
    <property type="entry name" value="TM_pro_TauE-like"/>
</dbReference>
<keyword evidence="3 6" id="KW-1133">Transmembrane helix</keyword>
<dbReference type="RefSeq" id="XP_067754597.1">
    <property type="nucleotide sequence ID" value="XM_067898440.1"/>
</dbReference>
<dbReference type="KEGG" id="phet:94288517"/>
<feature type="transmembrane region" description="Helical" evidence="6">
    <location>
        <begin position="292"/>
        <end position="311"/>
    </location>
</feature>
<feature type="transmembrane region" description="Helical" evidence="6">
    <location>
        <begin position="460"/>
        <end position="482"/>
    </location>
</feature>
<dbReference type="GO" id="GO:0031464">
    <property type="term" value="C:Cul4A-RING E3 ubiquitin ligase complex"/>
    <property type="evidence" value="ECO:0007669"/>
    <property type="project" value="TreeGrafter"/>
</dbReference>
<feature type="compositionally biased region" description="Polar residues" evidence="5">
    <location>
        <begin position="241"/>
        <end position="253"/>
    </location>
</feature>
<keyword evidence="2 6" id="KW-0812">Transmembrane</keyword>
<evidence type="ECO:0008006" key="9">
    <source>
        <dbReference type="Google" id="ProtNLM"/>
    </source>
</evidence>
<dbReference type="GO" id="GO:0016567">
    <property type="term" value="P:protein ubiquitination"/>
    <property type="evidence" value="ECO:0007669"/>
    <property type="project" value="TreeGrafter"/>
</dbReference>
<evidence type="ECO:0000313" key="7">
    <source>
        <dbReference type="EMBL" id="KAG5496114.1"/>
    </source>
</evidence>
<evidence type="ECO:0000256" key="5">
    <source>
        <dbReference type="SAM" id="MobiDB-lite"/>
    </source>
</evidence>
<feature type="transmembrane region" description="Helical" evidence="6">
    <location>
        <begin position="168"/>
        <end position="187"/>
    </location>
</feature>
<evidence type="ECO:0000256" key="2">
    <source>
        <dbReference type="ARBA" id="ARBA00022692"/>
    </source>
</evidence>
<protein>
    <recommendedName>
        <fullName evidence="9">Sulfite exporter TauE/SafE</fullName>
    </recommendedName>
</protein>
<dbReference type="PANTHER" id="PTHR14255">
    <property type="entry name" value="CEREBLON"/>
    <property type="match status" value="1"/>
</dbReference>
<dbReference type="Pfam" id="PF01925">
    <property type="entry name" value="TauE"/>
    <property type="match status" value="1"/>
</dbReference>
<feature type="transmembrane region" description="Helical" evidence="6">
    <location>
        <begin position="367"/>
        <end position="390"/>
    </location>
</feature>
<comment type="caution">
    <text evidence="7">The sequence shown here is derived from an EMBL/GenBank/DDBJ whole genome shotgun (WGS) entry which is preliminary data.</text>
</comment>
<feature type="transmembrane region" description="Helical" evidence="6">
    <location>
        <begin position="129"/>
        <end position="148"/>
    </location>
</feature>
<dbReference type="PANTHER" id="PTHR14255:SF3">
    <property type="entry name" value="SULFITE EXPORTER TAUE_SAFE FAMILY PROTEIN 5-RELATED"/>
    <property type="match status" value="1"/>
</dbReference>
<dbReference type="OrthoDB" id="434519at2759"/>
<organism evidence="7 8">
    <name type="scientific">Porcisia hertigi</name>
    <dbReference type="NCBI Taxonomy" id="2761500"/>
    <lineage>
        <taxon>Eukaryota</taxon>
        <taxon>Discoba</taxon>
        <taxon>Euglenozoa</taxon>
        <taxon>Kinetoplastea</taxon>
        <taxon>Metakinetoplastina</taxon>
        <taxon>Trypanosomatida</taxon>
        <taxon>Trypanosomatidae</taxon>
        <taxon>Leishmaniinae</taxon>
        <taxon>Porcisia</taxon>
    </lineage>
</organism>
<feature type="transmembrane region" description="Helical" evidence="6">
    <location>
        <begin position="6"/>
        <end position="26"/>
    </location>
</feature>
<feature type="transmembrane region" description="Helical" evidence="6">
    <location>
        <begin position="193"/>
        <end position="211"/>
    </location>
</feature>
<dbReference type="GeneID" id="94288517"/>
<feature type="transmembrane region" description="Helical" evidence="6">
    <location>
        <begin position="317"/>
        <end position="336"/>
    </location>
</feature>
<reference evidence="7 8" key="1">
    <citation type="submission" date="2021-02" db="EMBL/GenBank/DDBJ databases">
        <title>Porcisia hertigi Genome sequencing and assembly.</title>
        <authorList>
            <person name="Almutairi H."/>
            <person name="Gatherer D."/>
        </authorList>
    </citation>
    <scope>NUCLEOTIDE SEQUENCE [LARGE SCALE GENOMIC DNA]</scope>
    <source>
        <strain evidence="7 8">C119</strain>
    </source>
</reference>
<dbReference type="AlphaFoldDB" id="A0A836L2R9"/>
<dbReference type="GO" id="GO:0016020">
    <property type="term" value="C:membrane"/>
    <property type="evidence" value="ECO:0007669"/>
    <property type="project" value="UniProtKB-SubCell"/>
</dbReference>
<keyword evidence="4 6" id="KW-0472">Membrane</keyword>
<comment type="subcellular location">
    <subcellularLocation>
        <location evidence="1">Membrane</location>
        <topology evidence="1">Multi-pass membrane protein</topology>
    </subcellularLocation>
</comment>
<feature type="region of interest" description="Disordered" evidence="5">
    <location>
        <begin position="241"/>
        <end position="262"/>
    </location>
</feature>
<evidence type="ECO:0000256" key="3">
    <source>
        <dbReference type="ARBA" id="ARBA00022989"/>
    </source>
</evidence>
<feature type="transmembrane region" description="Helical" evidence="6">
    <location>
        <begin position="86"/>
        <end position="109"/>
    </location>
</feature>
<evidence type="ECO:0000256" key="1">
    <source>
        <dbReference type="ARBA" id="ARBA00004141"/>
    </source>
</evidence>
<evidence type="ECO:0000256" key="4">
    <source>
        <dbReference type="ARBA" id="ARBA00023136"/>
    </source>
</evidence>
<feature type="transmembrane region" description="Helical" evidence="6">
    <location>
        <begin position="430"/>
        <end position="448"/>
    </location>
</feature>
<evidence type="ECO:0000256" key="6">
    <source>
        <dbReference type="SAM" id="Phobius"/>
    </source>
</evidence>
<sequence>MQPYRGVKWCSVVSLVLMAMLFMSYVTAAETSCRFRTQRLQCGDLACDRETNICVACRVDSDCYPGAMRCDVASGRCKMRSFTSFFGARAGLAILCAFLICSIGVVAGVGGGGILVPMFCGLLEVSMQSAVGLSQSTICGQSALNMYLAVQKKHVDTSWDRPLINYQYLSLLLPLGLIGTLIGGILSKFCPDVLRLVLLFVVLSAVLYRTLGNMRKQYKQDTNEQQMSVEISDMSEASRLQSCSGSGETQSSKVAGRDLSESRENTTVSLVLEQTSPPIVRPSQSQYPQQEIAMNFASFFVLLLFNIFRTYSVCGGFMYWLCVLVPLLFLSVVFYFNRQYLCRLAESNPEQVTFPWTQENSVTYPMVAVIAGAAAAMLGIGGGLVLGFVLYEVGLAPQEASATGGMATFFIAFSSALQLLVTSSLVVDRGIVLFIVGLCSTALGHFVFMKYIKEHGLDYLILGSLAFIVGGSLVVLGGYSIYNTVMLTRAGDSVLAFGRLCARTK</sequence>
<evidence type="ECO:0000313" key="8">
    <source>
        <dbReference type="Proteomes" id="UP000674318"/>
    </source>
</evidence>
<keyword evidence="8" id="KW-1185">Reference proteome</keyword>
<accession>A0A836L2R9</accession>
<dbReference type="EMBL" id="JAFJZO010000032">
    <property type="protein sequence ID" value="KAG5496114.1"/>
    <property type="molecule type" value="Genomic_DNA"/>
</dbReference>
<feature type="transmembrane region" description="Helical" evidence="6">
    <location>
        <begin position="402"/>
        <end position="421"/>
    </location>
</feature>